<protein>
    <submittedName>
        <fullName evidence="5">Uncharacterized LOC114661799</fullName>
    </submittedName>
</protein>
<name>A0A8C4XAV5_ERPCA</name>
<reference evidence="5" key="2">
    <citation type="submission" date="2025-08" db="UniProtKB">
        <authorList>
            <consortium name="Ensembl"/>
        </authorList>
    </citation>
    <scope>IDENTIFICATION</scope>
</reference>
<keyword evidence="3" id="KW-1133">Transmembrane helix</keyword>
<evidence type="ECO:0000256" key="1">
    <source>
        <dbReference type="ARBA" id="ARBA00023157"/>
    </source>
</evidence>
<dbReference type="InterPro" id="IPR007110">
    <property type="entry name" value="Ig-like_dom"/>
</dbReference>
<dbReference type="GeneID" id="114661799"/>
<dbReference type="SUPFAM" id="SSF48726">
    <property type="entry name" value="Immunoglobulin"/>
    <property type="match status" value="5"/>
</dbReference>
<gene>
    <name evidence="5" type="primary">LOC114661799</name>
</gene>
<feature type="domain" description="Ig-like" evidence="4">
    <location>
        <begin position="226"/>
        <end position="322"/>
    </location>
</feature>
<dbReference type="Ensembl" id="ENSECRT00000018712.1">
    <property type="protein sequence ID" value="ENSECRP00000018341.1"/>
    <property type="gene ID" value="ENSECRG00000012258.1"/>
</dbReference>
<evidence type="ECO:0000313" key="5">
    <source>
        <dbReference type="Ensembl" id="ENSECRP00000018341.1"/>
    </source>
</evidence>
<sequence length="825" mass="93462">MHKPFHLRWIFLANVYFYSMHLYRATEGAFHVSTPSSPVTGLIHKDVLLPCTFTDEPVDLIYLYVVWKHGNKDMVKYQYQSITADPRMMLFENELRRGNASLLLRNLTIEDEGEYTCEVVDSPYSGTGVVRLRVLAPPLLQCIPVLVKSGEETRLECQAKDFYPKDIKFSWHAGVKHIGPQNPDFVSKPKLNGSFDASSYYSYIPNSGDAPENVYCEVQHEALDKPLRTAVDMKFRRRAIVTVSPETLVKNAEQTLACKVHGYYPDGVKVTWLKDEEPLKKPVSTENLTTEEHHSVTVTNSTSVFKCQVEQEGFEKQIKKLNYQVIGGDVNIAAVIVGTLVAAVLLIGLGVCYWKKIWKASFSMSEIIVPSKVFVGEEVVLECIFEDGYNITEVAWFLIRSHGSREQIHNSGPYVVKTLQPGEENQQVMPDELTSLIPSDSVKKVRKENLKRGITTLKFVTNMNDHEGVTIQCKVKCNGWRFQKPTSMEKNTLISLLAYPVSVIRDVSVMNEPKGKLSIEAINFYPHTIGLHWLKTSESDTNKGIPTPKEQGLYSCSGTCSVSWEDLRDPQFIKEVVIFHPSLDKPTKKKFEGGKPGIGGIPVVSVIQVLSHVEIGRPCTLHCLISEFYLNDIPTVTWIQRKKTSGEKVTSVEEQWEPTFKLCGPFKKNESRSYLVAQAEFTASCNNIKDMDFICRVEHNLLDEAVERHTGQLNVTGIHNRPNVSQLTYIPSIMNGHPCTLTCTISDFCPKDITVTWLRQKQDEEPILIRQDTTTPYLCENHLYTLVAELNTMKENLMNTKIILRVGHTTLKNYIERHFKGLSDS</sequence>
<dbReference type="AlphaFoldDB" id="A0A8C4XAV5"/>
<dbReference type="InterPro" id="IPR036179">
    <property type="entry name" value="Ig-like_dom_sf"/>
</dbReference>
<proteinExistence type="predicted"/>
<dbReference type="GeneTree" id="ENSGT00940000163371"/>
<reference evidence="5" key="1">
    <citation type="submission" date="2021-06" db="EMBL/GenBank/DDBJ databases">
        <authorList>
            <consortium name="Wellcome Sanger Institute Data Sharing"/>
        </authorList>
    </citation>
    <scope>NUCLEOTIDE SEQUENCE [LARGE SCALE GENOMIC DNA]</scope>
</reference>
<evidence type="ECO:0000259" key="4">
    <source>
        <dbReference type="PROSITE" id="PS50835"/>
    </source>
</evidence>
<accession>A0A8C4XAV5</accession>
<feature type="domain" description="Ig-like" evidence="4">
    <location>
        <begin position="602"/>
        <end position="714"/>
    </location>
</feature>
<feature type="domain" description="Ig-like" evidence="4">
    <location>
        <begin position="722"/>
        <end position="779"/>
    </location>
</feature>
<dbReference type="RefSeq" id="XP_028670833.1">
    <property type="nucleotide sequence ID" value="XM_028815000.2"/>
</dbReference>
<dbReference type="InterPro" id="IPR013783">
    <property type="entry name" value="Ig-like_fold"/>
</dbReference>
<feature type="transmembrane region" description="Helical" evidence="3">
    <location>
        <begin position="332"/>
        <end position="354"/>
    </location>
</feature>
<keyword evidence="1" id="KW-1015">Disulfide bond</keyword>
<dbReference type="OrthoDB" id="8962472at2759"/>
<keyword evidence="6" id="KW-1185">Reference proteome</keyword>
<dbReference type="InterPro" id="IPR051755">
    <property type="entry name" value="Ig-like_CS_Receptor"/>
</dbReference>
<dbReference type="Pfam" id="PF07686">
    <property type="entry name" value="V-set"/>
    <property type="match status" value="1"/>
</dbReference>
<dbReference type="PROSITE" id="PS50835">
    <property type="entry name" value="IG_LIKE"/>
    <property type="match status" value="5"/>
</dbReference>
<dbReference type="InterPro" id="IPR013106">
    <property type="entry name" value="Ig_V-set"/>
</dbReference>
<dbReference type="Gene3D" id="2.60.40.10">
    <property type="entry name" value="Immunoglobulins"/>
    <property type="match status" value="6"/>
</dbReference>
<dbReference type="InterPro" id="IPR003597">
    <property type="entry name" value="Ig_C1-set"/>
</dbReference>
<evidence type="ECO:0000313" key="6">
    <source>
        <dbReference type="Proteomes" id="UP000694620"/>
    </source>
</evidence>
<dbReference type="CDD" id="cd00098">
    <property type="entry name" value="IgC1"/>
    <property type="match status" value="2"/>
</dbReference>
<dbReference type="Pfam" id="PF07654">
    <property type="entry name" value="C1-set"/>
    <property type="match status" value="3"/>
</dbReference>
<evidence type="ECO:0000256" key="3">
    <source>
        <dbReference type="SAM" id="Phobius"/>
    </source>
</evidence>
<reference evidence="5" key="3">
    <citation type="submission" date="2025-09" db="UniProtKB">
        <authorList>
            <consortium name="Ensembl"/>
        </authorList>
    </citation>
    <scope>IDENTIFICATION</scope>
</reference>
<dbReference type="Proteomes" id="UP000694620">
    <property type="component" value="Chromosome 12"/>
</dbReference>
<dbReference type="InterPro" id="IPR003599">
    <property type="entry name" value="Ig_sub"/>
</dbReference>
<dbReference type="SMART" id="SM00407">
    <property type="entry name" value="IGc1"/>
    <property type="match status" value="3"/>
</dbReference>
<dbReference type="SMART" id="SM00409">
    <property type="entry name" value="IG"/>
    <property type="match status" value="1"/>
</dbReference>
<keyword evidence="3" id="KW-0472">Membrane</keyword>
<feature type="domain" description="Ig-like" evidence="4">
    <location>
        <begin position="49"/>
        <end position="136"/>
    </location>
</feature>
<evidence type="ECO:0000256" key="2">
    <source>
        <dbReference type="ARBA" id="ARBA00023180"/>
    </source>
</evidence>
<keyword evidence="2" id="KW-0325">Glycoprotein</keyword>
<keyword evidence="3" id="KW-0812">Transmembrane</keyword>
<feature type="domain" description="Ig-like" evidence="4">
    <location>
        <begin position="138"/>
        <end position="171"/>
    </location>
</feature>
<dbReference type="PANTHER" id="PTHR19971">
    <property type="entry name" value="SIGNAL-REGULATORY PROTEIN BETA"/>
    <property type="match status" value="1"/>
</dbReference>
<organism evidence="5 6">
    <name type="scientific">Erpetoichthys calabaricus</name>
    <name type="common">Rope fish</name>
    <name type="synonym">Calamoichthys calabaricus</name>
    <dbReference type="NCBI Taxonomy" id="27687"/>
    <lineage>
        <taxon>Eukaryota</taxon>
        <taxon>Metazoa</taxon>
        <taxon>Chordata</taxon>
        <taxon>Craniata</taxon>
        <taxon>Vertebrata</taxon>
        <taxon>Euteleostomi</taxon>
        <taxon>Actinopterygii</taxon>
        <taxon>Polypteriformes</taxon>
        <taxon>Polypteridae</taxon>
        <taxon>Erpetoichthys</taxon>
    </lineage>
</organism>